<dbReference type="Proteomes" id="UP000327044">
    <property type="component" value="Unassembled WGS sequence"/>
</dbReference>
<reference evidence="1 2" key="1">
    <citation type="journal article" date="2018" name="Elife">
        <title>Firefly genomes illuminate parallel origins of bioluminescence in beetles.</title>
        <authorList>
            <person name="Fallon T.R."/>
            <person name="Lower S.E."/>
            <person name="Chang C.H."/>
            <person name="Bessho-Uehara M."/>
            <person name="Martin G.J."/>
            <person name="Bewick A.J."/>
            <person name="Behringer M."/>
            <person name="Debat H.J."/>
            <person name="Wong I."/>
            <person name="Day J.C."/>
            <person name="Suvorov A."/>
            <person name="Silva C.J."/>
            <person name="Stanger-Hall K.F."/>
            <person name="Hall D.W."/>
            <person name="Schmitz R.J."/>
            <person name="Nelson D.R."/>
            <person name="Lewis S.M."/>
            <person name="Shigenobu S."/>
            <person name="Bybee S.M."/>
            <person name="Larracuente A.M."/>
            <person name="Oba Y."/>
            <person name="Weng J.K."/>
        </authorList>
    </citation>
    <scope>NUCLEOTIDE SEQUENCE [LARGE SCALE GENOMIC DNA]</scope>
    <source>
        <strain evidence="1">1611_PpyrPB1</strain>
        <tissue evidence="1">Whole body</tissue>
    </source>
</reference>
<sequence length="108" mass="12612">MGGPSLVEVFYEDVWITCNSLLVLMEYEVANVPWSVNDRLLGGVFFWNAWIGFKRVGFHHGFVQQEFRKFRFASHEPVHLFDFVIQLLPFRLDRGRTDFSALGKSNLN</sequence>
<accession>A0A5N4ARL8</accession>
<gene>
    <name evidence="1" type="ORF">PPYR_07738</name>
</gene>
<dbReference type="AlphaFoldDB" id="A0A5N4ARL8"/>
<dbReference type="InParanoid" id="A0A5N4ARL8"/>
<comment type="caution">
    <text evidence="1">The sequence shown here is derived from an EMBL/GenBank/DDBJ whole genome shotgun (WGS) entry which is preliminary data.</text>
</comment>
<proteinExistence type="predicted"/>
<evidence type="ECO:0000313" key="2">
    <source>
        <dbReference type="Proteomes" id="UP000327044"/>
    </source>
</evidence>
<organism evidence="1 2">
    <name type="scientific">Photinus pyralis</name>
    <name type="common">Common eastern firefly</name>
    <name type="synonym">Lampyris pyralis</name>
    <dbReference type="NCBI Taxonomy" id="7054"/>
    <lineage>
        <taxon>Eukaryota</taxon>
        <taxon>Metazoa</taxon>
        <taxon>Ecdysozoa</taxon>
        <taxon>Arthropoda</taxon>
        <taxon>Hexapoda</taxon>
        <taxon>Insecta</taxon>
        <taxon>Pterygota</taxon>
        <taxon>Neoptera</taxon>
        <taxon>Endopterygota</taxon>
        <taxon>Coleoptera</taxon>
        <taxon>Polyphaga</taxon>
        <taxon>Elateriformia</taxon>
        <taxon>Elateroidea</taxon>
        <taxon>Lampyridae</taxon>
        <taxon>Lampyrinae</taxon>
        <taxon>Photinus</taxon>
    </lineage>
</organism>
<dbReference type="EMBL" id="VVIM01000005">
    <property type="protein sequence ID" value="KAB0799858.1"/>
    <property type="molecule type" value="Genomic_DNA"/>
</dbReference>
<name>A0A5N4ARL8_PHOPY</name>
<evidence type="ECO:0000313" key="1">
    <source>
        <dbReference type="EMBL" id="KAB0799858.1"/>
    </source>
</evidence>
<keyword evidence="2" id="KW-1185">Reference proteome</keyword>
<protein>
    <submittedName>
        <fullName evidence="1">Uncharacterized protein</fullName>
    </submittedName>
</protein>